<feature type="transmembrane region" description="Helical" evidence="1">
    <location>
        <begin position="51"/>
        <end position="71"/>
    </location>
</feature>
<dbReference type="Pfam" id="PF11391">
    <property type="entry name" value="DUF2798"/>
    <property type="match status" value="1"/>
</dbReference>
<evidence type="ECO:0000313" key="3">
    <source>
        <dbReference type="Proteomes" id="UP001523392"/>
    </source>
</evidence>
<evidence type="ECO:0000256" key="1">
    <source>
        <dbReference type="SAM" id="Phobius"/>
    </source>
</evidence>
<organism evidence="2 3">
    <name type="scientific">Siccirubricoccus soli</name>
    <dbReference type="NCBI Taxonomy" id="2899147"/>
    <lineage>
        <taxon>Bacteria</taxon>
        <taxon>Pseudomonadati</taxon>
        <taxon>Pseudomonadota</taxon>
        <taxon>Alphaproteobacteria</taxon>
        <taxon>Acetobacterales</taxon>
        <taxon>Roseomonadaceae</taxon>
        <taxon>Siccirubricoccus</taxon>
    </lineage>
</organism>
<dbReference type="Proteomes" id="UP001523392">
    <property type="component" value="Unassembled WGS sequence"/>
</dbReference>
<comment type="caution">
    <text evidence="2">The sequence shown here is derived from an EMBL/GenBank/DDBJ whole genome shotgun (WGS) entry which is preliminary data.</text>
</comment>
<keyword evidence="1" id="KW-0472">Membrane</keyword>
<dbReference type="InterPro" id="IPR021529">
    <property type="entry name" value="DUF2798"/>
</dbReference>
<keyword evidence="1" id="KW-0812">Transmembrane</keyword>
<reference evidence="2 3" key="1">
    <citation type="submission" date="2021-12" db="EMBL/GenBank/DDBJ databases">
        <title>Siccirubricoccus leaddurans sp. nov., a high concentration Zn2+ tolerance bacterium.</title>
        <authorList>
            <person name="Cao Y."/>
        </authorList>
    </citation>
    <scope>NUCLEOTIDE SEQUENCE [LARGE SCALE GENOMIC DNA]</scope>
    <source>
        <strain evidence="2 3">KC 17139</strain>
    </source>
</reference>
<dbReference type="EMBL" id="JAFIRR010000009">
    <property type="protein sequence ID" value="MCO6414910.1"/>
    <property type="molecule type" value="Genomic_DNA"/>
</dbReference>
<sequence>MTPFRFRKLPARFATVLLPFLLSLMMTFIISGISTLLALGPSLAFLRAWPVSWAMSWMIGFPTLLVVLPLVRRLVGKLVAAPEAR</sequence>
<keyword evidence="1" id="KW-1133">Transmembrane helix</keyword>
<gene>
    <name evidence="2" type="ORF">JYK14_01800</name>
</gene>
<evidence type="ECO:0000313" key="2">
    <source>
        <dbReference type="EMBL" id="MCO6414910.1"/>
    </source>
</evidence>
<name>A0ABT1D0T6_9PROT</name>
<protein>
    <submittedName>
        <fullName evidence="2">DUF2798 domain-containing protein</fullName>
    </submittedName>
</protein>
<dbReference type="RefSeq" id="WP_252951497.1">
    <property type="nucleotide sequence ID" value="NZ_JAFIRR010000009.1"/>
</dbReference>
<accession>A0ABT1D0T6</accession>
<keyword evidence="3" id="KW-1185">Reference proteome</keyword>
<feature type="transmembrane region" description="Helical" evidence="1">
    <location>
        <begin position="12"/>
        <end position="39"/>
    </location>
</feature>
<proteinExistence type="predicted"/>